<evidence type="ECO:0000256" key="5">
    <source>
        <dbReference type="ARBA" id="ARBA00023014"/>
    </source>
</evidence>
<dbReference type="AlphaFoldDB" id="A0A0M0HN00"/>
<evidence type="ECO:0000259" key="7">
    <source>
        <dbReference type="PROSITE" id="PS51296"/>
    </source>
</evidence>
<gene>
    <name evidence="8" type="ORF">AKJ17_11615</name>
</gene>
<dbReference type="InterPro" id="IPR012748">
    <property type="entry name" value="Rieske-like_NirD"/>
</dbReference>
<dbReference type="PANTHER" id="PTHR40562">
    <property type="match status" value="1"/>
</dbReference>
<dbReference type="EMBL" id="LHPJ01000008">
    <property type="protein sequence ID" value="KOO03192.1"/>
    <property type="molecule type" value="Genomic_DNA"/>
</dbReference>
<dbReference type="STRING" id="693.AKJ17_11615"/>
<dbReference type="Pfam" id="PF13806">
    <property type="entry name" value="Rieske_2"/>
    <property type="match status" value="1"/>
</dbReference>
<dbReference type="GO" id="GO:0046872">
    <property type="term" value="F:metal ion binding"/>
    <property type="evidence" value="ECO:0007669"/>
    <property type="project" value="UniProtKB-KW"/>
</dbReference>
<dbReference type="PANTHER" id="PTHR40562:SF1">
    <property type="entry name" value="NITRITE REDUCTASE (NADH) SMALL SUBUNIT"/>
    <property type="match status" value="1"/>
</dbReference>
<feature type="domain" description="Rieske" evidence="7">
    <location>
        <begin position="5"/>
        <end position="106"/>
    </location>
</feature>
<dbReference type="OrthoDB" id="516687at2"/>
<dbReference type="InterPro" id="IPR017941">
    <property type="entry name" value="Rieske_2Fe-2S"/>
</dbReference>
<dbReference type="NCBIfam" id="TIGR02378">
    <property type="entry name" value="nirD_assim_sml"/>
    <property type="match status" value="1"/>
</dbReference>
<dbReference type="PATRIC" id="fig|693.5.peg.2379"/>
<dbReference type="InterPro" id="IPR036922">
    <property type="entry name" value="Rieske_2Fe-2S_sf"/>
</dbReference>
<keyword evidence="1" id="KW-0001">2Fe-2S</keyword>
<keyword evidence="2" id="KW-0479">Metal-binding</keyword>
<keyword evidence="5" id="KW-0411">Iron-sulfur</keyword>
<evidence type="ECO:0000256" key="2">
    <source>
        <dbReference type="ARBA" id="ARBA00022723"/>
    </source>
</evidence>
<dbReference type="SUPFAM" id="SSF50022">
    <property type="entry name" value="ISP domain"/>
    <property type="match status" value="1"/>
</dbReference>
<dbReference type="Gene3D" id="2.102.10.10">
    <property type="entry name" value="Rieske [2Fe-2S] iron-sulphur domain"/>
    <property type="match status" value="1"/>
</dbReference>
<dbReference type="RefSeq" id="WP_053395978.1">
    <property type="nucleotide sequence ID" value="NZ_LHPJ01000008.1"/>
</dbReference>
<dbReference type="InterPro" id="IPR017881">
    <property type="entry name" value="NirD"/>
</dbReference>
<sequence length="114" mass="12423">MENWITICQTTDLVPNAGVCALVVDEQVAVFNCTRTGELYAVSNYDPISDANVLSRGIIGSLDGQPYVASPLYKQHFHLETGVCLEEPHHQIKTYPIREHNGAVQVLAAVSQAA</sequence>
<dbReference type="GO" id="GO:0042128">
    <property type="term" value="P:nitrate assimilation"/>
    <property type="evidence" value="ECO:0007669"/>
    <property type="project" value="UniProtKB-KW"/>
</dbReference>
<dbReference type="GO" id="GO:0051537">
    <property type="term" value="F:2 iron, 2 sulfur cluster binding"/>
    <property type="evidence" value="ECO:0007669"/>
    <property type="project" value="UniProtKB-KW"/>
</dbReference>
<accession>A0A0M0HN00</accession>
<evidence type="ECO:0000313" key="8">
    <source>
        <dbReference type="EMBL" id="KOO03192.1"/>
    </source>
</evidence>
<keyword evidence="3" id="KW-0560">Oxidoreductase</keyword>
<keyword evidence="6" id="KW-0534">Nitrate assimilation</keyword>
<comment type="caution">
    <text evidence="8">The sequence shown here is derived from an EMBL/GenBank/DDBJ whole genome shotgun (WGS) entry which is preliminary data.</text>
</comment>
<evidence type="ECO:0000256" key="1">
    <source>
        <dbReference type="ARBA" id="ARBA00022714"/>
    </source>
</evidence>
<evidence type="ECO:0000256" key="6">
    <source>
        <dbReference type="ARBA" id="ARBA00023063"/>
    </source>
</evidence>
<evidence type="ECO:0000256" key="3">
    <source>
        <dbReference type="ARBA" id="ARBA00023002"/>
    </source>
</evidence>
<dbReference type="PROSITE" id="PS51300">
    <property type="entry name" value="NIRD"/>
    <property type="match status" value="1"/>
</dbReference>
<evidence type="ECO:0000313" key="9">
    <source>
        <dbReference type="Proteomes" id="UP000037515"/>
    </source>
</evidence>
<dbReference type="PROSITE" id="PS51296">
    <property type="entry name" value="RIESKE"/>
    <property type="match status" value="1"/>
</dbReference>
<dbReference type="GO" id="GO:0008942">
    <property type="term" value="F:nitrite reductase [NAD(P)H] activity"/>
    <property type="evidence" value="ECO:0007669"/>
    <property type="project" value="InterPro"/>
</dbReference>
<organism evidence="8 9">
    <name type="scientific">Vibrio nereis</name>
    <dbReference type="NCBI Taxonomy" id="693"/>
    <lineage>
        <taxon>Bacteria</taxon>
        <taxon>Pseudomonadati</taxon>
        <taxon>Pseudomonadota</taxon>
        <taxon>Gammaproteobacteria</taxon>
        <taxon>Vibrionales</taxon>
        <taxon>Vibrionaceae</taxon>
        <taxon>Vibrio</taxon>
    </lineage>
</organism>
<keyword evidence="4" id="KW-0408">Iron</keyword>
<dbReference type="CDD" id="cd03529">
    <property type="entry name" value="Rieske_NirD"/>
    <property type="match status" value="1"/>
</dbReference>
<reference evidence="9" key="1">
    <citation type="submission" date="2015-08" db="EMBL/GenBank/DDBJ databases">
        <title>Vibrio galatheae sp. nov., a novel member of the Vibrionaceae family isolated from the Solomon Islands.</title>
        <authorList>
            <person name="Giubergia S."/>
            <person name="Machado H."/>
            <person name="Mateiu R.V."/>
            <person name="Gram L."/>
        </authorList>
    </citation>
    <scope>NUCLEOTIDE SEQUENCE [LARGE SCALE GENOMIC DNA]</scope>
    <source>
        <strain evidence="9">DSM 19584</strain>
    </source>
</reference>
<protein>
    <submittedName>
        <fullName evidence="8">Nitrite reductase</fullName>
    </submittedName>
</protein>
<proteinExistence type="predicted"/>
<name>A0A0M0HN00_VIBNE</name>
<dbReference type="Proteomes" id="UP000037515">
    <property type="component" value="Unassembled WGS sequence"/>
</dbReference>
<keyword evidence="9" id="KW-1185">Reference proteome</keyword>
<evidence type="ECO:0000256" key="4">
    <source>
        <dbReference type="ARBA" id="ARBA00023004"/>
    </source>
</evidence>